<accession>X1B9S5</accession>
<proteinExistence type="predicted"/>
<reference evidence="1" key="1">
    <citation type="journal article" date="2014" name="Front. Microbiol.">
        <title>High frequency of phylogenetically diverse reductive dehalogenase-homologous genes in deep subseafloor sedimentary metagenomes.</title>
        <authorList>
            <person name="Kawai M."/>
            <person name="Futagami T."/>
            <person name="Toyoda A."/>
            <person name="Takaki Y."/>
            <person name="Nishi S."/>
            <person name="Hori S."/>
            <person name="Arai W."/>
            <person name="Tsubouchi T."/>
            <person name="Morono Y."/>
            <person name="Uchiyama I."/>
            <person name="Ito T."/>
            <person name="Fujiyama A."/>
            <person name="Inagaki F."/>
            <person name="Takami H."/>
        </authorList>
    </citation>
    <scope>NUCLEOTIDE SEQUENCE</scope>
    <source>
        <strain evidence="1">Expedition CK06-06</strain>
    </source>
</reference>
<dbReference type="Gene3D" id="1.10.10.60">
    <property type="entry name" value="Homeodomain-like"/>
    <property type="match status" value="1"/>
</dbReference>
<comment type="caution">
    <text evidence="1">The sequence shown here is derived from an EMBL/GenBank/DDBJ whole genome shotgun (WGS) entry which is preliminary data.</text>
</comment>
<dbReference type="EMBL" id="BART01028653">
    <property type="protein sequence ID" value="GAG91855.1"/>
    <property type="molecule type" value="Genomic_DNA"/>
</dbReference>
<organism evidence="1">
    <name type="scientific">marine sediment metagenome</name>
    <dbReference type="NCBI Taxonomy" id="412755"/>
    <lineage>
        <taxon>unclassified sequences</taxon>
        <taxon>metagenomes</taxon>
        <taxon>ecological metagenomes</taxon>
    </lineage>
</organism>
<sequence length="69" mass="7815">MIDVQRAGSPFHKSKEYAFLRMSKILELRDAGYSLSQIARYVDMSKSFVQSQLKDHAEIVAKAKGVILL</sequence>
<dbReference type="AlphaFoldDB" id="X1B9S5"/>
<evidence type="ECO:0008006" key="2">
    <source>
        <dbReference type="Google" id="ProtNLM"/>
    </source>
</evidence>
<protein>
    <recommendedName>
        <fullName evidence="2">Resolvase HTH domain-containing protein</fullName>
    </recommendedName>
</protein>
<gene>
    <name evidence="1" type="ORF">S01H4_50464</name>
</gene>
<evidence type="ECO:0000313" key="1">
    <source>
        <dbReference type="EMBL" id="GAG91855.1"/>
    </source>
</evidence>
<name>X1B9S5_9ZZZZ</name>